<comment type="caution">
    <text evidence="1">The sequence shown here is derived from an EMBL/GenBank/DDBJ whole genome shotgun (WGS) entry which is preliminary data.</text>
</comment>
<dbReference type="EMBL" id="CM047907">
    <property type="protein sequence ID" value="KAJ0084161.1"/>
    <property type="molecule type" value="Genomic_DNA"/>
</dbReference>
<reference evidence="2" key="1">
    <citation type="journal article" date="2023" name="G3 (Bethesda)">
        <title>Genome assembly and association tests identify interacting loci associated with vigor, precocity, and sex in interspecific pistachio rootstocks.</title>
        <authorList>
            <person name="Palmer W."/>
            <person name="Jacygrad E."/>
            <person name="Sagayaradj S."/>
            <person name="Cavanaugh K."/>
            <person name="Han R."/>
            <person name="Bertier L."/>
            <person name="Beede B."/>
            <person name="Kafkas S."/>
            <person name="Golino D."/>
            <person name="Preece J."/>
            <person name="Michelmore R."/>
        </authorList>
    </citation>
    <scope>NUCLEOTIDE SEQUENCE [LARGE SCALE GENOMIC DNA]</scope>
</reference>
<proteinExistence type="predicted"/>
<protein>
    <submittedName>
        <fullName evidence="1">Uncharacterized protein</fullName>
    </submittedName>
</protein>
<sequence>MYYLPSEELDDPFTSGVQHKLKKTNQIQDADKNDNFFRIWFDEVANMATASPWESFGQLNLPELRTGNLFLRPQCGRTYTRKVVR</sequence>
<evidence type="ECO:0000313" key="1">
    <source>
        <dbReference type="EMBL" id="KAJ0084161.1"/>
    </source>
</evidence>
<name>A0ACC1ADC6_9ROSI</name>
<evidence type="ECO:0000313" key="2">
    <source>
        <dbReference type="Proteomes" id="UP001164250"/>
    </source>
</evidence>
<accession>A0ACC1ADC6</accession>
<organism evidence="1 2">
    <name type="scientific">Pistacia atlantica</name>
    <dbReference type="NCBI Taxonomy" id="434234"/>
    <lineage>
        <taxon>Eukaryota</taxon>
        <taxon>Viridiplantae</taxon>
        <taxon>Streptophyta</taxon>
        <taxon>Embryophyta</taxon>
        <taxon>Tracheophyta</taxon>
        <taxon>Spermatophyta</taxon>
        <taxon>Magnoliopsida</taxon>
        <taxon>eudicotyledons</taxon>
        <taxon>Gunneridae</taxon>
        <taxon>Pentapetalae</taxon>
        <taxon>rosids</taxon>
        <taxon>malvids</taxon>
        <taxon>Sapindales</taxon>
        <taxon>Anacardiaceae</taxon>
        <taxon>Pistacia</taxon>
    </lineage>
</organism>
<gene>
    <name evidence="1" type="ORF">Patl1_29549</name>
</gene>
<keyword evidence="2" id="KW-1185">Reference proteome</keyword>
<dbReference type="Proteomes" id="UP001164250">
    <property type="component" value="Chromosome 11"/>
</dbReference>